<keyword evidence="2" id="KW-0472">Membrane</keyword>
<feature type="transmembrane region" description="Helical" evidence="2">
    <location>
        <begin position="37"/>
        <end position="55"/>
    </location>
</feature>
<dbReference type="InterPro" id="IPR006311">
    <property type="entry name" value="TAT_signal"/>
</dbReference>
<evidence type="ECO:0000256" key="2">
    <source>
        <dbReference type="SAM" id="Phobius"/>
    </source>
</evidence>
<name>A0A1X6ZLY4_9RHOB</name>
<keyword evidence="2" id="KW-1133">Transmembrane helix</keyword>
<evidence type="ECO:0000256" key="3">
    <source>
        <dbReference type="SAM" id="SignalP"/>
    </source>
</evidence>
<feature type="signal peptide" evidence="3">
    <location>
        <begin position="1"/>
        <end position="32"/>
    </location>
</feature>
<sequence>MTRFFRMTRKAVLSTIAAAVAATSITATPASAGNDDLAKALLGIGAIAIIGTAIANESRANDRKHEDRDWNRGGWNNGGHNGGWNNGGHNNGGWNHNPRPRPARKTIASRCEVRTWVNGYRAIGYRAACAQKTASRPQQLPQACRQRTDIPKGVQGPKVIYRKVCMQKRGWVTT</sequence>
<proteinExistence type="predicted"/>
<gene>
    <name evidence="4" type="ORF">PSM7751_02741</name>
</gene>
<keyword evidence="2" id="KW-0812">Transmembrane</keyword>
<evidence type="ECO:0000313" key="5">
    <source>
        <dbReference type="Proteomes" id="UP000193963"/>
    </source>
</evidence>
<dbReference type="Proteomes" id="UP000193963">
    <property type="component" value="Unassembled WGS sequence"/>
</dbReference>
<evidence type="ECO:0008006" key="6">
    <source>
        <dbReference type="Google" id="ProtNLM"/>
    </source>
</evidence>
<protein>
    <recommendedName>
        <fullName evidence="6">Lectin-like protein BA14k</fullName>
    </recommendedName>
</protein>
<organism evidence="4 5">
    <name type="scientific">Pseudooceanicola marinus</name>
    <dbReference type="NCBI Taxonomy" id="396013"/>
    <lineage>
        <taxon>Bacteria</taxon>
        <taxon>Pseudomonadati</taxon>
        <taxon>Pseudomonadota</taxon>
        <taxon>Alphaproteobacteria</taxon>
        <taxon>Rhodobacterales</taxon>
        <taxon>Paracoccaceae</taxon>
        <taxon>Pseudooceanicola</taxon>
    </lineage>
</organism>
<keyword evidence="5" id="KW-1185">Reference proteome</keyword>
<dbReference type="RefSeq" id="WP_085888770.1">
    <property type="nucleotide sequence ID" value="NZ_FWFN01000005.1"/>
</dbReference>
<dbReference type="OrthoDB" id="9977080at2"/>
<dbReference type="PROSITE" id="PS51318">
    <property type="entry name" value="TAT"/>
    <property type="match status" value="1"/>
</dbReference>
<feature type="compositionally biased region" description="Gly residues" evidence="1">
    <location>
        <begin position="75"/>
        <end position="91"/>
    </location>
</feature>
<reference evidence="4 5" key="1">
    <citation type="submission" date="2017-03" db="EMBL/GenBank/DDBJ databases">
        <authorList>
            <person name="Afonso C.L."/>
            <person name="Miller P.J."/>
            <person name="Scott M.A."/>
            <person name="Spackman E."/>
            <person name="Goraichik I."/>
            <person name="Dimitrov K.M."/>
            <person name="Suarez D.L."/>
            <person name="Swayne D.E."/>
        </authorList>
    </citation>
    <scope>NUCLEOTIDE SEQUENCE [LARGE SCALE GENOMIC DNA]</scope>
    <source>
        <strain evidence="4 5">CECT 7751</strain>
    </source>
</reference>
<dbReference type="AlphaFoldDB" id="A0A1X6ZLY4"/>
<accession>A0A1X6ZLY4</accession>
<keyword evidence="3" id="KW-0732">Signal</keyword>
<evidence type="ECO:0000313" key="4">
    <source>
        <dbReference type="EMBL" id="SLN55626.1"/>
    </source>
</evidence>
<feature type="region of interest" description="Disordered" evidence="1">
    <location>
        <begin position="58"/>
        <end position="103"/>
    </location>
</feature>
<evidence type="ECO:0000256" key="1">
    <source>
        <dbReference type="SAM" id="MobiDB-lite"/>
    </source>
</evidence>
<dbReference type="EMBL" id="FWFN01000005">
    <property type="protein sequence ID" value="SLN55626.1"/>
    <property type="molecule type" value="Genomic_DNA"/>
</dbReference>
<feature type="chain" id="PRO_5013027547" description="Lectin-like protein BA14k" evidence="3">
    <location>
        <begin position="33"/>
        <end position="174"/>
    </location>
</feature>
<feature type="compositionally biased region" description="Basic and acidic residues" evidence="1">
    <location>
        <begin position="59"/>
        <end position="71"/>
    </location>
</feature>